<dbReference type="Proteomes" id="UP000289738">
    <property type="component" value="Chromosome A02"/>
</dbReference>
<keyword evidence="4" id="KW-0808">Transferase</keyword>
<dbReference type="GO" id="GO:0005524">
    <property type="term" value="F:ATP binding"/>
    <property type="evidence" value="ECO:0007669"/>
    <property type="project" value="UniProtKB-KW"/>
</dbReference>
<evidence type="ECO:0000256" key="8">
    <source>
        <dbReference type="RuleBase" id="RU004165"/>
    </source>
</evidence>
<proteinExistence type="inferred from homology"/>
<dbReference type="PROSITE" id="PS00603">
    <property type="entry name" value="TK_CELLULAR_TYPE"/>
    <property type="match status" value="1"/>
</dbReference>
<accession>A0A445E7B0</accession>
<comment type="caution">
    <text evidence="10">The sequence shown here is derived from an EMBL/GenBank/DDBJ whole genome shotgun (WGS) entry which is preliminary data.</text>
</comment>
<evidence type="ECO:0000256" key="5">
    <source>
        <dbReference type="ARBA" id="ARBA00022741"/>
    </source>
</evidence>
<keyword evidence="6" id="KW-0418">Kinase</keyword>
<dbReference type="SUPFAM" id="SSF57716">
    <property type="entry name" value="Glucocorticoid receptor-like (DNA-binding domain)"/>
    <property type="match status" value="1"/>
</dbReference>
<reference evidence="10 11" key="1">
    <citation type="submission" date="2019-01" db="EMBL/GenBank/DDBJ databases">
        <title>Sequencing of cultivated peanut Arachis hypogaea provides insights into genome evolution and oil improvement.</title>
        <authorList>
            <person name="Chen X."/>
        </authorList>
    </citation>
    <scope>NUCLEOTIDE SEQUENCE [LARGE SCALE GENOMIC DNA]</scope>
    <source>
        <strain evidence="11">cv. Fuhuasheng</strain>
        <tissue evidence="10">Leaves</tissue>
    </source>
</reference>
<dbReference type="SUPFAM" id="SSF52540">
    <property type="entry name" value="P-loop containing nucleoside triphosphate hydrolases"/>
    <property type="match status" value="1"/>
</dbReference>
<keyword evidence="7" id="KW-0067">ATP-binding</keyword>
<protein>
    <recommendedName>
        <fullName evidence="2">thymidine kinase</fullName>
        <ecNumber evidence="2">2.7.1.21</ecNumber>
    </recommendedName>
</protein>
<dbReference type="Gene3D" id="3.30.60.20">
    <property type="match status" value="1"/>
</dbReference>
<dbReference type="GO" id="GO:0046104">
    <property type="term" value="P:thymidine metabolic process"/>
    <property type="evidence" value="ECO:0007669"/>
    <property type="project" value="TreeGrafter"/>
</dbReference>
<dbReference type="InterPro" id="IPR027417">
    <property type="entry name" value="P-loop_NTPase"/>
</dbReference>
<dbReference type="PANTHER" id="PTHR11441:SF12">
    <property type="entry name" value="THYMIDINE KINASE A"/>
    <property type="match status" value="1"/>
</dbReference>
<organism evidence="10 11">
    <name type="scientific">Arachis hypogaea</name>
    <name type="common">Peanut</name>
    <dbReference type="NCBI Taxonomy" id="3818"/>
    <lineage>
        <taxon>Eukaryota</taxon>
        <taxon>Viridiplantae</taxon>
        <taxon>Streptophyta</taxon>
        <taxon>Embryophyta</taxon>
        <taxon>Tracheophyta</taxon>
        <taxon>Spermatophyta</taxon>
        <taxon>Magnoliopsida</taxon>
        <taxon>eudicotyledons</taxon>
        <taxon>Gunneridae</taxon>
        <taxon>Pentapetalae</taxon>
        <taxon>rosids</taxon>
        <taxon>fabids</taxon>
        <taxon>Fabales</taxon>
        <taxon>Fabaceae</taxon>
        <taxon>Papilionoideae</taxon>
        <taxon>50 kb inversion clade</taxon>
        <taxon>dalbergioids sensu lato</taxon>
        <taxon>Dalbergieae</taxon>
        <taxon>Pterocarpus clade</taxon>
        <taxon>Arachis</taxon>
    </lineage>
</organism>
<evidence type="ECO:0000256" key="7">
    <source>
        <dbReference type="ARBA" id="ARBA00022840"/>
    </source>
</evidence>
<evidence type="ECO:0000256" key="1">
    <source>
        <dbReference type="ARBA" id="ARBA00007587"/>
    </source>
</evidence>
<name>A0A445E7B0_ARAHY</name>
<dbReference type="EC" id="2.7.1.21" evidence="2"/>
<comment type="similarity">
    <text evidence="1 8">Belongs to the thymidine kinase family.</text>
</comment>
<feature type="region of interest" description="Disordered" evidence="9">
    <location>
        <begin position="422"/>
        <end position="446"/>
    </location>
</feature>
<keyword evidence="5" id="KW-0547">Nucleotide-binding</keyword>
<feature type="region of interest" description="Disordered" evidence="9">
    <location>
        <begin position="19"/>
        <end position="87"/>
    </location>
</feature>
<dbReference type="PANTHER" id="PTHR11441">
    <property type="entry name" value="THYMIDINE KINASE"/>
    <property type="match status" value="1"/>
</dbReference>
<dbReference type="GO" id="GO:0004797">
    <property type="term" value="F:thymidine kinase activity"/>
    <property type="evidence" value="ECO:0007669"/>
    <property type="project" value="UniProtKB-EC"/>
</dbReference>
<dbReference type="Pfam" id="PF00265">
    <property type="entry name" value="TK"/>
    <property type="match status" value="1"/>
</dbReference>
<evidence type="ECO:0000313" key="11">
    <source>
        <dbReference type="Proteomes" id="UP000289738"/>
    </source>
</evidence>
<gene>
    <name evidence="10" type="ORF">Ahy_A02g005490</name>
</gene>
<evidence type="ECO:0000256" key="6">
    <source>
        <dbReference type="ARBA" id="ARBA00022777"/>
    </source>
</evidence>
<dbReference type="EMBL" id="SDMP01000002">
    <property type="protein sequence ID" value="RYR71199.1"/>
    <property type="molecule type" value="Genomic_DNA"/>
</dbReference>
<dbReference type="Gene3D" id="3.40.50.300">
    <property type="entry name" value="P-loop containing nucleotide triphosphate hydrolases"/>
    <property type="match status" value="1"/>
</dbReference>
<dbReference type="InterPro" id="IPR001267">
    <property type="entry name" value="Thymidine_kinase"/>
</dbReference>
<evidence type="ECO:0000313" key="10">
    <source>
        <dbReference type="EMBL" id="RYR71199.1"/>
    </source>
</evidence>
<dbReference type="FunFam" id="3.30.60.20:FF:000051">
    <property type="entry name" value="Thymidine kinase"/>
    <property type="match status" value="1"/>
</dbReference>
<keyword evidence="3" id="KW-0237">DNA synthesis</keyword>
<evidence type="ECO:0000256" key="4">
    <source>
        <dbReference type="ARBA" id="ARBA00022679"/>
    </source>
</evidence>
<evidence type="ECO:0000256" key="9">
    <source>
        <dbReference type="SAM" id="MobiDB-lite"/>
    </source>
</evidence>
<dbReference type="AlphaFoldDB" id="A0A445E7B0"/>
<dbReference type="GO" id="GO:0071897">
    <property type="term" value="P:DNA biosynthetic process"/>
    <property type="evidence" value="ECO:0007669"/>
    <property type="project" value="UniProtKB-KW"/>
</dbReference>
<evidence type="ECO:0000256" key="2">
    <source>
        <dbReference type="ARBA" id="ARBA00012118"/>
    </source>
</evidence>
<keyword evidence="11" id="KW-1185">Reference proteome</keyword>
<sequence length="446" mass="50745">MFVDFEEFWFCSRMAHSDDDVLGLGNKALSGTKRKSPDDSSEEEKEKEDKGFQVESPDNNNKRPRTEEENVLEEEEQNQLGELGCSPDVANQMMNHSRFLLLLKRYPLEARDYSLMTETRNLIGQVQFLAMNVSEYPDFSRQFPEAGRIPCVTLFHGFQVLAWCPMDEGGSILAPFAAPLYFALRDFKEVMPTEQPCDLAYEFGDGLFDVKEFPQGFPKTGQHHLFLSYNLDVIGIDEFCCKAADEDGKIVIVAGLDGDYLRKSFGSVLHIIPLADTELCCKRAFFTLRKTQETQTELIAGSDVYMPVCRYHYINSEVVTETSKNVLESVKRNNDSLLDVATRVYVVVYRYSYKYTENIHGDSIRRKTEVYLKEDGAGDGGGEKVMAKGIRNLSCWMEVAPAPVIFPTKPSNSPRLETIAEEEAAEGYDRHQNKLKKKTETQMKQF</sequence>
<evidence type="ECO:0000256" key="3">
    <source>
        <dbReference type="ARBA" id="ARBA00022634"/>
    </source>
</evidence>
<dbReference type="InterPro" id="IPR020633">
    <property type="entry name" value="Thymidine_kinase_CS"/>
</dbReference>